<dbReference type="GeneID" id="31015687"/>
<dbReference type="InterPro" id="IPR052895">
    <property type="entry name" value="HetReg/Transcr_Mod"/>
</dbReference>
<feature type="domain" description="Heterokaryon incompatibility" evidence="1">
    <location>
        <begin position="1"/>
        <end position="82"/>
    </location>
</feature>
<dbReference type="AlphaFoldDB" id="A0A1J9QUV3"/>
<dbReference type="EMBL" id="MNUE01000040">
    <property type="protein sequence ID" value="OJD32216.1"/>
    <property type="molecule type" value="Genomic_DNA"/>
</dbReference>
<dbReference type="OrthoDB" id="2157530at2759"/>
<sequence length="529" mass="59666">MRLVYSRASKVLIWVGNADDETESAMELISTWVLQIEAGKFKSVIRRLSFYAKMGATWMQRYEPVTQLLNRPWFHRAWTFQEACLATSAELMCGHMCLPWTHVTKLALALESTSLAQRILGFTADSILALAHVAAMTDESAQRAAPDLSSLLRLTRSRNATDPRDKVFALLGMLTESTNPGIQPDYSGSNAVADVYTQCTRRVIAYEQDISILSNSLGPMQASDIPSWVPDWRIPRRTATLRYFEWPSKDLPYYHINENCPFTQPMPQDGFESPSMSLRGACLATVTSIHPLETLTTRLEKGKAGINLGGMFTRCWNSFSPFLHQLTLSLGFDDSSRYVQTGESFIMAIFRTTFADRLPKAADLRAFIKETLRMLQQEPEASAYVGELSSEQLQDFHRRVPDHWVAAAPSLQDIAFQEGGDAREGSWSEMQAFLYIYDMALNVLDYPLYYYGGGSGEAALLPARQEPFCNLASWNVLDKISSAIMTFTRGRVFYYGQRSDWYWSRLHQGGRSGMGPLGRARAVSVKTRW</sequence>
<name>A0A1J9QUV3_9PEZI</name>
<evidence type="ECO:0000313" key="3">
    <source>
        <dbReference type="Proteomes" id="UP000183809"/>
    </source>
</evidence>
<evidence type="ECO:0000259" key="1">
    <source>
        <dbReference type="Pfam" id="PF06985"/>
    </source>
</evidence>
<gene>
    <name evidence="2" type="ORF">BKCO1_4000019</name>
</gene>
<dbReference type="PANTHER" id="PTHR24148">
    <property type="entry name" value="ANKYRIN REPEAT DOMAIN-CONTAINING PROTEIN 39 HOMOLOG-RELATED"/>
    <property type="match status" value="1"/>
</dbReference>
<dbReference type="PANTHER" id="PTHR24148:SF64">
    <property type="entry name" value="HETEROKARYON INCOMPATIBILITY DOMAIN-CONTAINING PROTEIN"/>
    <property type="match status" value="1"/>
</dbReference>
<dbReference type="Proteomes" id="UP000183809">
    <property type="component" value="Unassembled WGS sequence"/>
</dbReference>
<protein>
    <submittedName>
        <fullName evidence="2">Heterokaryon incompatibility protein</fullName>
    </submittedName>
</protein>
<accession>A0A1J9QUV3</accession>
<comment type="caution">
    <text evidence="2">The sequence shown here is derived from an EMBL/GenBank/DDBJ whole genome shotgun (WGS) entry which is preliminary data.</text>
</comment>
<proteinExistence type="predicted"/>
<keyword evidence="3" id="KW-1185">Reference proteome</keyword>
<dbReference type="InterPro" id="IPR010730">
    <property type="entry name" value="HET"/>
</dbReference>
<evidence type="ECO:0000313" key="2">
    <source>
        <dbReference type="EMBL" id="OJD32216.1"/>
    </source>
</evidence>
<dbReference type="Pfam" id="PF06985">
    <property type="entry name" value="HET"/>
    <property type="match status" value="1"/>
</dbReference>
<dbReference type="STRING" id="236234.A0A1J9QUV3"/>
<dbReference type="RefSeq" id="XP_020128476.1">
    <property type="nucleotide sequence ID" value="XM_020275426.1"/>
</dbReference>
<organism evidence="2 3">
    <name type="scientific">Diplodia corticola</name>
    <dbReference type="NCBI Taxonomy" id="236234"/>
    <lineage>
        <taxon>Eukaryota</taxon>
        <taxon>Fungi</taxon>
        <taxon>Dikarya</taxon>
        <taxon>Ascomycota</taxon>
        <taxon>Pezizomycotina</taxon>
        <taxon>Dothideomycetes</taxon>
        <taxon>Dothideomycetes incertae sedis</taxon>
        <taxon>Botryosphaeriales</taxon>
        <taxon>Botryosphaeriaceae</taxon>
        <taxon>Diplodia</taxon>
    </lineage>
</organism>
<reference evidence="2 3" key="1">
    <citation type="submission" date="2016-10" db="EMBL/GenBank/DDBJ databases">
        <title>Proteomics and genomics reveal pathogen-plant mechanisms compatible with a hemibiotrophic lifestyle of Diplodia corticola.</title>
        <authorList>
            <person name="Fernandes I."/>
            <person name="De Jonge R."/>
            <person name="Van De Peer Y."/>
            <person name="Devreese B."/>
            <person name="Alves A."/>
            <person name="Esteves A.C."/>
        </authorList>
    </citation>
    <scope>NUCLEOTIDE SEQUENCE [LARGE SCALE GENOMIC DNA]</scope>
    <source>
        <strain evidence="2 3">CBS 112549</strain>
    </source>
</reference>